<proteinExistence type="predicted"/>
<dbReference type="InterPro" id="IPR006059">
    <property type="entry name" value="SBP"/>
</dbReference>
<keyword evidence="1" id="KW-0732">Signal</keyword>
<dbReference type="Pfam" id="PF13416">
    <property type="entry name" value="SBP_bac_8"/>
    <property type="match status" value="1"/>
</dbReference>
<gene>
    <name evidence="2" type="ORF">G1C96_1707</name>
</gene>
<organism evidence="2 3">
    <name type="scientific">Bifidobacterium moraviense</name>
    <dbReference type="NCBI Taxonomy" id="2675323"/>
    <lineage>
        <taxon>Bacteria</taxon>
        <taxon>Bacillati</taxon>
        <taxon>Actinomycetota</taxon>
        <taxon>Actinomycetes</taxon>
        <taxon>Bifidobacteriales</taxon>
        <taxon>Bifidobacteriaceae</taxon>
        <taxon>Bifidobacterium</taxon>
    </lineage>
</organism>
<accession>A0A7Y0F332</accession>
<feature type="signal peptide" evidence="1">
    <location>
        <begin position="1"/>
        <end position="21"/>
    </location>
</feature>
<sequence>MKTAKKVLAVAAAAATMFSMAACGNSNSSAEANKSLTIAWWGNQSRNDKMTKVDDAFKAANNVEVQGQASQWSDYWSKLATNAAGKSMPDVIAMDYSYLQQYVSNGLLEPLDEYISNGTIKIDKIDKGVLDSGKLDGKQYAISAGSSSPAMIVNQTVLDQAGITLPEHMTLDQFKDIAKQVYEKTGYKTNFRYYEASELLEYVLRGEGKVLFGNNDGKLGVTAEDVQPYFEVYEQGIKEGWHLDTGVFASIDSTSIEQDPLVYGSEPGSRSWVSFKFTSQLSALQKAAAGNGNPTLKLYAWPAADVAKADYIKPGQFWAITKSSKNKDLAAKYINWYTNDEEPVKIMGTDKGLPVNSDMLKAIEGDLSEGDKAAVEFLNTEVIPNSSTINPPAPEGSSKVNGKDVLGTTEESVLMGKISAADAAKQFVDLANEALAKK</sequence>
<evidence type="ECO:0000313" key="2">
    <source>
        <dbReference type="EMBL" id="NMN01124.1"/>
    </source>
</evidence>
<dbReference type="SUPFAM" id="SSF53850">
    <property type="entry name" value="Periplasmic binding protein-like II"/>
    <property type="match status" value="1"/>
</dbReference>
<dbReference type="InterPro" id="IPR050490">
    <property type="entry name" value="Bact_solute-bd_prot1"/>
</dbReference>
<evidence type="ECO:0000256" key="1">
    <source>
        <dbReference type="SAM" id="SignalP"/>
    </source>
</evidence>
<reference evidence="2 3" key="1">
    <citation type="submission" date="2020-02" db="EMBL/GenBank/DDBJ databases">
        <title>Characterization of phylogenetic diversity of novel bifidobacterial species isolated in Czech ZOOs.</title>
        <authorList>
            <person name="Lugli G.A."/>
            <person name="Vera N.B."/>
            <person name="Ventura M."/>
        </authorList>
    </citation>
    <scope>NUCLEOTIDE SEQUENCE [LARGE SCALE GENOMIC DNA]</scope>
    <source>
        <strain evidence="2 3">DSM 109958</strain>
    </source>
</reference>
<dbReference type="PROSITE" id="PS51257">
    <property type="entry name" value="PROKAR_LIPOPROTEIN"/>
    <property type="match status" value="1"/>
</dbReference>
<comment type="caution">
    <text evidence="2">The sequence shown here is derived from an EMBL/GenBank/DDBJ whole genome shotgun (WGS) entry which is preliminary data.</text>
</comment>
<keyword evidence="3" id="KW-1185">Reference proteome</keyword>
<dbReference type="EMBL" id="JAAIIH010000016">
    <property type="protein sequence ID" value="NMN01124.1"/>
    <property type="molecule type" value="Genomic_DNA"/>
</dbReference>
<dbReference type="AlphaFoldDB" id="A0A7Y0F332"/>
<evidence type="ECO:0000313" key="3">
    <source>
        <dbReference type="Proteomes" id="UP000588277"/>
    </source>
</evidence>
<name>A0A7Y0F332_9BIFI</name>
<dbReference type="RefSeq" id="WP_169276205.1">
    <property type="nucleotide sequence ID" value="NZ_JAAIIH010000016.1"/>
</dbReference>
<dbReference type="PANTHER" id="PTHR43649">
    <property type="entry name" value="ARABINOSE-BINDING PROTEIN-RELATED"/>
    <property type="match status" value="1"/>
</dbReference>
<feature type="chain" id="PRO_5039126074" evidence="1">
    <location>
        <begin position="22"/>
        <end position="438"/>
    </location>
</feature>
<protein>
    <submittedName>
        <fullName evidence="2">ABC transporter, extracellular substrate binding protein</fullName>
    </submittedName>
</protein>
<dbReference type="Gene3D" id="3.40.190.10">
    <property type="entry name" value="Periplasmic binding protein-like II"/>
    <property type="match status" value="2"/>
</dbReference>
<dbReference type="Proteomes" id="UP000588277">
    <property type="component" value="Unassembled WGS sequence"/>
</dbReference>
<dbReference type="PANTHER" id="PTHR43649:SF11">
    <property type="entry name" value="ABC TRANSPORTER SUBSTRATE-BINDING PROTEIN YESO-RELATED"/>
    <property type="match status" value="1"/>
</dbReference>